<dbReference type="EMBL" id="FO082843">
    <property type="protein sequence ID" value="CCF64270.1"/>
    <property type="molecule type" value="Genomic_DNA"/>
</dbReference>
<accession>H6R190</accession>
<dbReference type="Proteomes" id="UP000008190">
    <property type="component" value="Chromosome"/>
</dbReference>
<evidence type="ECO:0000313" key="2">
    <source>
        <dbReference type="Proteomes" id="UP000008190"/>
    </source>
</evidence>
<gene>
    <name evidence="1" type="ordered locus">NOCYR_3506</name>
</gene>
<name>H6R190_NOCCG</name>
<sequence>MWSAGGPGMPAVALSLPLDAYTCHYGPVQYARPGVAPHPITCPAVREPARRTDAEAARNFHSERRMRDTHVICGATRRNFPESSWSGGYGFASDASGAVATGPLIRSVYENALLAGCFVDSNRCSGGRASRVGHCLRRPLRHRRIMR</sequence>
<organism evidence="1 2">
    <name type="scientific">Nocardia cyriacigeorgica (strain GUH-2)</name>
    <dbReference type="NCBI Taxonomy" id="1127134"/>
    <lineage>
        <taxon>Bacteria</taxon>
        <taxon>Bacillati</taxon>
        <taxon>Actinomycetota</taxon>
        <taxon>Actinomycetes</taxon>
        <taxon>Mycobacteriales</taxon>
        <taxon>Nocardiaceae</taxon>
        <taxon>Nocardia</taxon>
    </lineage>
</organism>
<keyword evidence="2" id="KW-1185">Reference proteome</keyword>
<dbReference type="KEGG" id="ncy:NOCYR_3506"/>
<protein>
    <submittedName>
        <fullName evidence="1">Uncharacterized protein</fullName>
    </submittedName>
</protein>
<evidence type="ECO:0000313" key="1">
    <source>
        <dbReference type="EMBL" id="CCF64270.1"/>
    </source>
</evidence>
<dbReference type="STRING" id="1127134.NOCYR_3506"/>
<reference evidence="1 2" key="1">
    <citation type="journal article" date="2012" name="J. Bacteriol.">
        <title>Genome sequence of the human- and animal-pathogenic strain Nocardia cyriacigeorgica GUH-2.</title>
        <authorList>
            <person name="Zoropogui A."/>
            <person name="Pujic P."/>
            <person name="Normand P."/>
            <person name="Barbe V."/>
            <person name="Beaman B."/>
            <person name="Beaman L."/>
            <person name="Boiron P."/>
            <person name="Colinon C."/>
            <person name="Deredjian A."/>
            <person name="Graindorge A."/>
            <person name="Mangenot S."/>
            <person name="Nazaret S."/>
            <person name="Neto M."/>
            <person name="Petit S."/>
            <person name="Roche D."/>
            <person name="Vallenet D."/>
            <person name="Rodriguez-Nava V."/>
            <person name="Richard Y."/>
            <person name="Cournoyer B."/>
            <person name="Blaha D."/>
        </authorList>
    </citation>
    <scope>NUCLEOTIDE SEQUENCE [LARGE SCALE GENOMIC DNA]</scope>
    <source>
        <strain evidence="1 2">GUH-2</strain>
    </source>
</reference>
<dbReference type="AlphaFoldDB" id="H6R190"/>
<dbReference type="HOGENOM" id="CLU_1766100_0_0_11"/>
<proteinExistence type="predicted"/>